<protein>
    <recommendedName>
        <fullName evidence="5">Endoplasmic reticulum-Golgi intermediate compartment protein</fullName>
    </recommendedName>
</protein>
<evidence type="ECO:0000259" key="6">
    <source>
        <dbReference type="Pfam" id="PF07970"/>
    </source>
</evidence>
<keyword evidence="5" id="KW-0333">Golgi apparatus</keyword>
<keyword evidence="5" id="KW-0256">Endoplasmic reticulum</keyword>
<keyword evidence="4" id="KW-0472">Membrane</keyword>
<evidence type="ECO:0000256" key="2">
    <source>
        <dbReference type="ARBA" id="ARBA00022692"/>
    </source>
</evidence>
<dbReference type="OrthoDB" id="5541786at2759"/>
<evidence type="ECO:0000259" key="7">
    <source>
        <dbReference type="Pfam" id="PF13850"/>
    </source>
</evidence>
<gene>
    <name evidence="8" type="ORF">WICMUC_000582</name>
</gene>
<dbReference type="GO" id="GO:0005789">
    <property type="term" value="C:endoplasmic reticulum membrane"/>
    <property type="evidence" value="ECO:0007669"/>
    <property type="project" value="UniProtKB-SubCell"/>
</dbReference>
<keyword evidence="5" id="KW-0931">ER-Golgi transport</keyword>
<comment type="subcellular location">
    <subcellularLocation>
        <location evidence="5">Endoplasmic reticulum membrane</location>
        <topology evidence="5">Multi-pass membrane protein</topology>
    </subcellularLocation>
    <subcellularLocation>
        <location evidence="5">Endoplasmic reticulum-Golgi intermediate compartment membrane</location>
        <topology evidence="5">Multi-pass membrane protein</topology>
    </subcellularLocation>
    <subcellularLocation>
        <location evidence="5">Golgi apparatus membrane</location>
        <topology evidence="5">Multi-pass membrane protein</topology>
    </subcellularLocation>
    <subcellularLocation>
        <location evidence="1">Membrane</location>
    </subcellularLocation>
</comment>
<dbReference type="EMBL" id="JAEUBF010000206">
    <property type="protein sequence ID" value="KAH3679839.1"/>
    <property type="molecule type" value="Genomic_DNA"/>
</dbReference>
<dbReference type="InterPro" id="IPR039542">
    <property type="entry name" value="Erv_N"/>
</dbReference>
<comment type="similarity">
    <text evidence="5">Belongs to the ERGIC family.</text>
</comment>
<keyword evidence="3" id="KW-1133">Transmembrane helix</keyword>
<comment type="function">
    <text evidence="5">Plays a role in transport between endoplasmic reticulum and Golgi.</text>
</comment>
<evidence type="ECO:0000256" key="3">
    <source>
        <dbReference type="ARBA" id="ARBA00022989"/>
    </source>
</evidence>
<evidence type="ECO:0000256" key="1">
    <source>
        <dbReference type="ARBA" id="ARBA00004370"/>
    </source>
</evidence>
<keyword evidence="9" id="KW-1185">Reference proteome</keyword>
<dbReference type="GO" id="GO:0006890">
    <property type="term" value="P:retrograde vesicle-mediated transport, Golgi to endoplasmic reticulum"/>
    <property type="evidence" value="ECO:0007669"/>
    <property type="project" value="TreeGrafter"/>
</dbReference>
<name>A0A9P8PYY0_9ASCO</name>
<evidence type="ECO:0000313" key="8">
    <source>
        <dbReference type="EMBL" id="KAH3679839.1"/>
    </source>
</evidence>
<keyword evidence="2" id="KW-0812">Transmembrane</keyword>
<feature type="domain" description="Endoplasmic reticulum vesicle transporter C-terminal" evidence="6">
    <location>
        <begin position="110"/>
        <end position="270"/>
    </location>
</feature>
<dbReference type="GO" id="GO:0006888">
    <property type="term" value="P:endoplasmic reticulum to Golgi vesicle-mediated transport"/>
    <property type="evidence" value="ECO:0007669"/>
    <property type="project" value="UniProtKB-UniRule"/>
</dbReference>
<dbReference type="PANTHER" id="PTHR10984">
    <property type="entry name" value="ENDOPLASMIC RETICULUM-GOLGI INTERMEDIATE COMPARTMENT PROTEIN"/>
    <property type="match status" value="1"/>
</dbReference>
<dbReference type="InterPro" id="IPR012936">
    <property type="entry name" value="Erv_C"/>
</dbReference>
<keyword evidence="5" id="KW-0813">Transport</keyword>
<dbReference type="GO" id="GO:0000139">
    <property type="term" value="C:Golgi membrane"/>
    <property type="evidence" value="ECO:0007669"/>
    <property type="project" value="UniProtKB-SubCell"/>
</dbReference>
<dbReference type="Pfam" id="PF13850">
    <property type="entry name" value="ERGIC_N"/>
    <property type="match status" value="1"/>
</dbReference>
<sequence>MSSLRSFDAFRQFFGGEVDHQFHVDNVVDSTLLINLDLMINMPCKFIHTNVQDNTDDRFLASELLKYEGFRFFIPPSYKLNDHNSIETPDLDEIMAEGIVAQFQDRGDSKDSIAPACHIYGTIPVNKVSGDLHFTAKGYGYRDFDRTRLGVEQLNFTHIINEFSFGEFYPYIHNPLDATAQVTEENLQSYEYYLNVVPTLYKKLGVEIKTNQYSVSLQKKLYSWENRGVPGIFLKYDFDPINLVVEDKRISFFNFIIRLATIYGGIIVTARWGYKLLDKTLILLFGKKFASRGEEKLAGLLDDNEDERK</sequence>
<dbReference type="Pfam" id="PF07970">
    <property type="entry name" value="COPIIcoated_ERV"/>
    <property type="match status" value="1"/>
</dbReference>
<organism evidence="8 9">
    <name type="scientific">Wickerhamomyces mucosus</name>
    <dbReference type="NCBI Taxonomy" id="1378264"/>
    <lineage>
        <taxon>Eukaryota</taxon>
        <taxon>Fungi</taxon>
        <taxon>Dikarya</taxon>
        <taxon>Ascomycota</taxon>
        <taxon>Saccharomycotina</taxon>
        <taxon>Saccharomycetes</taxon>
        <taxon>Phaffomycetales</taxon>
        <taxon>Wickerhamomycetaceae</taxon>
        <taxon>Wickerhamomyces</taxon>
    </lineage>
</organism>
<evidence type="ECO:0000313" key="9">
    <source>
        <dbReference type="Proteomes" id="UP000769528"/>
    </source>
</evidence>
<proteinExistence type="inferred from homology"/>
<dbReference type="GO" id="GO:0033116">
    <property type="term" value="C:endoplasmic reticulum-Golgi intermediate compartment membrane"/>
    <property type="evidence" value="ECO:0007669"/>
    <property type="project" value="UniProtKB-SubCell"/>
</dbReference>
<dbReference type="InterPro" id="IPR045888">
    <property type="entry name" value="Erv"/>
</dbReference>
<reference evidence="8" key="1">
    <citation type="journal article" date="2021" name="Open Biol.">
        <title>Shared evolutionary footprints suggest mitochondrial oxidative damage underlies multiple complex I losses in fungi.</title>
        <authorList>
            <person name="Schikora-Tamarit M.A."/>
            <person name="Marcet-Houben M."/>
            <person name="Nosek J."/>
            <person name="Gabaldon T."/>
        </authorList>
    </citation>
    <scope>NUCLEOTIDE SEQUENCE</scope>
    <source>
        <strain evidence="8">CBS6341</strain>
    </source>
</reference>
<feature type="domain" description="Endoplasmic reticulum vesicle transporter N-terminal" evidence="7">
    <location>
        <begin position="10"/>
        <end position="58"/>
    </location>
</feature>
<dbReference type="AlphaFoldDB" id="A0A9P8PYY0"/>
<dbReference type="PANTHER" id="PTHR10984:SF81">
    <property type="entry name" value="ER-DERIVED VESICLES PROTEIN ERV41"/>
    <property type="match status" value="1"/>
</dbReference>
<evidence type="ECO:0000256" key="5">
    <source>
        <dbReference type="RuleBase" id="RU369013"/>
    </source>
</evidence>
<dbReference type="Proteomes" id="UP000769528">
    <property type="component" value="Unassembled WGS sequence"/>
</dbReference>
<accession>A0A9P8PYY0</accession>
<evidence type="ECO:0000256" key="4">
    <source>
        <dbReference type="ARBA" id="ARBA00023136"/>
    </source>
</evidence>
<reference evidence="8" key="2">
    <citation type="submission" date="2021-01" db="EMBL/GenBank/DDBJ databases">
        <authorList>
            <person name="Schikora-Tamarit M.A."/>
        </authorList>
    </citation>
    <scope>NUCLEOTIDE SEQUENCE</scope>
    <source>
        <strain evidence="8">CBS6341</strain>
    </source>
</reference>
<dbReference type="GO" id="GO:0030134">
    <property type="term" value="C:COPII-coated ER to Golgi transport vesicle"/>
    <property type="evidence" value="ECO:0007669"/>
    <property type="project" value="TreeGrafter"/>
</dbReference>
<comment type="caution">
    <text evidence="8">The sequence shown here is derived from an EMBL/GenBank/DDBJ whole genome shotgun (WGS) entry which is preliminary data.</text>
</comment>